<dbReference type="GO" id="GO:0016020">
    <property type="term" value="C:membrane"/>
    <property type="evidence" value="ECO:0007669"/>
    <property type="project" value="InterPro"/>
</dbReference>
<dbReference type="InterPro" id="IPR002126">
    <property type="entry name" value="Cadherin-like_dom"/>
</dbReference>
<dbReference type="InterPro" id="IPR000209">
    <property type="entry name" value="Peptidase_S8/S53_dom"/>
</dbReference>
<evidence type="ECO:0000256" key="2">
    <source>
        <dbReference type="ARBA" id="ARBA00022670"/>
    </source>
</evidence>
<evidence type="ECO:0000256" key="1">
    <source>
        <dbReference type="ARBA" id="ARBA00011073"/>
    </source>
</evidence>
<dbReference type="NCBIfam" id="TIGR04183">
    <property type="entry name" value="Por_Secre_tail"/>
    <property type="match status" value="1"/>
</dbReference>
<dbReference type="InterPro" id="IPR015500">
    <property type="entry name" value="Peptidase_S8_subtilisin-rel"/>
</dbReference>
<keyword evidence="10" id="KW-1185">Reference proteome</keyword>
<dbReference type="PROSITE" id="PS00138">
    <property type="entry name" value="SUBTILASE_SER"/>
    <property type="match status" value="1"/>
</dbReference>
<reference evidence="9 10" key="1">
    <citation type="submission" date="2020-04" db="EMBL/GenBank/DDBJ databases">
        <title>Flammeovirga sp. SR4, a novel species isolated from seawater.</title>
        <authorList>
            <person name="Wang X."/>
        </authorList>
    </citation>
    <scope>NUCLEOTIDE SEQUENCE [LARGE SCALE GENOMIC DNA]</scope>
    <source>
        <strain evidence="9 10">SR4</strain>
    </source>
</reference>
<feature type="signal peptide" evidence="6">
    <location>
        <begin position="1"/>
        <end position="21"/>
    </location>
</feature>
<dbReference type="RefSeq" id="WP_168882641.1">
    <property type="nucleotide sequence ID" value="NZ_JABAIL010000003.1"/>
</dbReference>
<dbReference type="Gene3D" id="3.40.50.200">
    <property type="entry name" value="Peptidase S8/S53 domain"/>
    <property type="match status" value="1"/>
</dbReference>
<feature type="active site" description="Charge relay system" evidence="5">
    <location>
        <position position="217"/>
    </location>
</feature>
<dbReference type="PRINTS" id="PR00723">
    <property type="entry name" value="SUBTILISIN"/>
</dbReference>
<dbReference type="PROSITE" id="PS51892">
    <property type="entry name" value="SUBTILASE"/>
    <property type="match status" value="1"/>
</dbReference>
<dbReference type="InterPro" id="IPR013783">
    <property type="entry name" value="Ig-like_fold"/>
</dbReference>
<evidence type="ECO:0000256" key="5">
    <source>
        <dbReference type="PROSITE-ProRule" id="PRU01240"/>
    </source>
</evidence>
<evidence type="ECO:0000313" key="10">
    <source>
        <dbReference type="Proteomes" id="UP000585050"/>
    </source>
</evidence>
<dbReference type="PANTHER" id="PTHR43399:SF4">
    <property type="entry name" value="CELL WALL-ASSOCIATED PROTEASE"/>
    <property type="match status" value="1"/>
</dbReference>
<accession>A0A7X8SKQ0</accession>
<keyword evidence="3 5" id="KW-0378">Hydrolase</keyword>
<dbReference type="Pfam" id="PF00082">
    <property type="entry name" value="Peptidase_S8"/>
    <property type="match status" value="1"/>
</dbReference>
<dbReference type="InterPro" id="IPR026444">
    <property type="entry name" value="Secre_tail"/>
</dbReference>
<dbReference type="InterPro" id="IPR003961">
    <property type="entry name" value="FN3_dom"/>
</dbReference>
<evidence type="ECO:0000259" key="8">
    <source>
        <dbReference type="PROSITE" id="PS50853"/>
    </source>
</evidence>
<name>A0A7X8SKQ0_9BACT</name>
<dbReference type="SMART" id="SM00060">
    <property type="entry name" value="FN3"/>
    <property type="match status" value="1"/>
</dbReference>
<organism evidence="9 10">
    <name type="scientific">Flammeovirga agarivorans</name>
    <dbReference type="NCBI Taxonomy" id="2726742"/>
    <lineage>
        <taxon>Bacteria</taxon>
        <taxon>Pseudomonadati</taxon>
        <taxon>Bacteroidota</taxon>
        <taxon>Cytophagia</taxon>
        <taxon>Cytophagales</taxon>
        <taxon>Flammeovirgaceae</taxon>
        <taxon>Flammeovirga</taxon>
    </lineage>
</organism>
<feature type="active site" description="Charge relay system" evidence="5">
    <location>
        <position position="450"/>
    </location>
</feature>
<dbReference type="GO" id="GO:0004252">
    <property type="term" value="F:serine-type endopeptidase activity"/>
    <property type="evidence" value="ECO:0007669"/>
    <property type="project" value="UniProtKB-UniRule"/>
</dbReference>
<dbReference type="GO" id="GO:0007156">
    <property type="term" value="P:homophilic cell adhesion via plasma membrane adhesion molecules"/>
    <property type="evidence" value="ECO:0007669"/>
    <property type="project" value="InterPro"/>
</dbReference>
<gene>
    <name evidence="9" type="ORF">HGP29_11965</name>
</gene>
<dbReference type="InterPro" id="IPR036852">
    <property type="entry name" value="Peptidase_S8/S53_dom_sf"/>
</dbReference>
<dbReference type="InterPro" id="IPR051048">
    <property type="entry name" value="Peptidase_S8/S53_subtilisin"/>
</dbReference>
<dbReference type="SUPFAM" id="SSF49265">
    <property type="entry name" value="Fibronectin type III"/>
    <property type="match status" value="1"/>
</dbReference>
<feature type="domain" description="Cadherin" evidence="7">
    <location>
        <begin position="2235"/>
        <end position="2347"/>
    </location>
</feature>
<dbReference type="GO" id="GO:0006508">
    <property type="term" value="P:proteolysis"/>
    <property type="evidence" value="ECO:0007669"/>
    <property type="project" value="UniProtKB-KW"/>
</dbReference>
<feature type="domain" description="Fibronectin type-III" evidence="8">
    <location>
        <begin position="520"/>
        <end position="621"/>
    </location>
</feature>
<evidence type="ECO:0000256" key="3">
    <source>
        <dbReference type="ARBA" id="ARBA00022801"/>
    </source>
</evidence>
<dbReference type="SUPFAM" id="SSF52743">
    <property type="entry name" value="Subtilisin-like"/>
    <property type="match status" value="1"/>
</dbReference>
<dbReference type="PROSITE" id="PS00137">
    <property type="entry name" value="SUBTILASE_HIS"/>
    <property type="match status" value="1"/>
</dbReference>
<keyword evidence="4 5" id="KW-0720">Serine protease</keyword>
<dbReference type="InterPro" id="IPR023828">
    <property type="entry name" value="Peptidase_S8_Ser-AS"/>
</dbReference>
<dbReference type="GO" id="GO:0005509">
    <property type="term" value="F:calcium ion binding"/>
    <property type="evidence" value="ECO:0007669"/>
    <property type="project" value="InterPro"/>
</dbReference>
<keyword evidence="2 5" id="KW-0645">Protease</keyword>
<evidence type="ECO:0000256" key="4">
    <source>
        <dbReference type="ARBA" id="ARBA00022825"/>
    </source>
</evidence>
<evidence type="ECO:0000259" key="7">
    <source>
        <dbReference type="PROSITE" id="PS50268"/>
    </source>
</evidence>
<dbReference type="PROSITE" id="PS50268">
    <property type="entry name" value="CADHERIN_2"/>
    <property type="match status" value="1"/>
</dbReference>
<dbReference type="Gene3D" id="2.60.40.10">
    <property type="entry name" value="Immunoglobulins"/>
    <property type="match status" value="4"/>
</dbReference>
<proteinExistence type="inferred from homology"/>
<dbReference type="InterPro" id="IPR015919">
    <property type="entry name" value="Cadherin-like_sf"/>
</dbReference>
<dbReference type="InterPro" id="IPR036116">
    <property type="entry name" value="FN3_sf"/>
</dbReference>
<feature type="active site" description="Charge relay system" evidence="5">
    <location>
        <position position="272"/>
    </location>
</feature>
<dbReference type="PANTHER" id="PTHR43399">
    <property type="entry name" value="SUBTILISIN-RELATED"/>
    <property type="match status" value="1"/>
</dbReference>
<dbReference type="InterPro" id="IPR022398">
    <property type="entry name" value="Peptidase_S8_His-AS"/>
</dbReference>
<keyword evidence="6" id="KW-0732">Signal</keyword>
<sequence>MRKLSLSLLLLICCIFSPILQGTTYAQQRPTPVSYNADGNAMGVIHIKFAPSTASHLQLSNAKAIATAQLGIATFDAVVKQFQGHDLKRLFPYNPKFEHKLQKHGLHLWYELSYDLNSDPLTVCQTIGNLAEVEISEPILAKRLIGGESGVRRLTKAEIEALSTTENSATMNDPLLSNQWHYDNDGSAGKREDASINLAEAWSQVTGNKEVIVSIHDAGIDVHHEDLINNMWINEAELNGTDGVDDDGNGYIDDVYGFNFSNNSGAIDPMVHGTHVAGTVAATTNNGIGVAGVAGGSGNNDGVRLMACQILSDNGGNEIANSYVYAANNGAVISQNSWGYIAPGNYEQSVLDAIDYFIAEAGDYDGSPMRGGIVIFAAGNDGVDNKYYPGYYESCLTVASSNGLRERSSYSNFGEWVDLTAPGGDTRLGTSHGVLSTLPDNEYGYLQGTSMACPHVSGVAALVVSRLGNETFSQDVLRNQLLFGTHSMDESAPNYIGKLGTGLIDAALAIKENDGIAPEVVQDIEVLAKSSDFVDLQWTVPSDEDDDQPSKFMISYSVGTFNEETAKSVFVFSKLEAGAKFNYRLENLSAETNYEIAIKGFDRWGNASAYSEVISVGTNLGPQMSYPMVDNAWSYSVEINADAAEKSVWESSFTLGNTNEALLEWSLETRQKSYTIKNWATPSLGYEVKNSGKSLILNRVVPMESVRNEDYEPLNPFVEEYLSYTNYFYATFLIGDNDTSIPNMTASAFKVENENGFNVTKVDAYLNDITSGQATYEVYHGNILSQAKLVFSKKVEETDEGNHELTLDDSESYYVPYGDIVWLVVKVPAGNLYPIGISSTNDHKDAVNYQWMSFDEGKSFVPLSIALGTDEYSFTQGIFTDEEYQGDFISLTPYEGQINGEGETEVTFTADVSKIKNGDVKTNIIISSNDENADGARIPTIVKVSGHDPELITPGIVNYGSVQLGREKDIAIKLENYGYGVFKGSLSVTGLEGTAFSVVDKPSRVSARSTEDLVVRFQPDMAGNTNAVLTITDKNGFANEINLFGNGEEPSEINITPEVQLFNLAHGASTSSSIVIENTGNFPLEFNIPKYSDKPSFSGHKFGYSWELKTEDFVWEELDGMEGTVDVSNQFKENPFLDFVEVDLGFQYPFYDTLVDKMYMSHIGLIAVDDKDPVNGSWGELLGSSFTSNGYFAIYYEYFDLLYDSKILYKTFDDKVIFEYKNVHSKVTYGESGDPLTFQLVLHYNGHAEMRYLDLSYSNIKSIGPMLGMESPDKKDGIYFYDKSHQPNFLFEKQWQNVWIDINYPGPQIVSNLSQTNGFVGVGESKEITFDVNTDGLVEGMNTQFISVENNDPFQQIAHFQINVDINKGGEAIVKTSEKAIDFGPVYKGSDKMIMLTFLNEGNSNTDIVSTTFEENTKLSVDKSTFELRAKLGTQVKLYLNTDELGEINEQVTFTQENGDTHVFEIKANIVKAPNIALNYTVDPFVLPTGDKDEFTVEISNLESDTTLRVLVEGSNWVYEKAADVEVNALPDLRDFTYFSKDNDRALAGLEDKDAPTFKWIDIVNNGGTKLEFDQSTMSAEVEFNKPVPFYGKMYDKAWMGYPGIITFSEPTQLVPIINNIIPYADGFNNFIASLWGLTGYDYFDENLAKGIYFYQDDEKVVFTYHRWVHSFGEGAGGLVDTQTIIYFDGRIKIQYKTINQGTVDFWNQYLVIGLENEDGTEGVLTSYGKSLAKDKLVIEYHPSTVMNVEAGETKEVTFEVNAHDMVAGNYYTDLTFLNHTPGKENISIPVELEVTADSKLSWDTEEIDLGDIVYEEFKNYKYEFALENNSMSHHTLKTGDIVADASLNLELWGILEEVDPWLPMTPVPGWVPYESYFNEFYIATSIPAGENMKAQIRIIPSEAGLFEGKITVNNADGSSTDLVVKANFYLPPVYESDVADTLSVNALTHEYVETKQFTVSNENGAYPLDYQFDIEYVRKGLPMNEVYSAQANNATIKSSVVGANTIQGTSTINHNDFHQVLYYGEVDAEKVQSIGYGGGQSMISITKFVTPEEGFQLSHVSTWYSPSGVKNGDVKVEILSGTIDNLVLVHEETFATETSSSDQVGRLELFELSTPLEFFNGENIFIAFTYEKFSGYPQGMMRFEESIPETFYFHTTQGLIDITEDIRFADFGYYVRAYGKNVGSDSWFSLDQYSGTVEVGESQMINAGFNSANSRGESNLLAKINVTTNDPNMVDEDAQFYAAMMINTAPQMIEGITELTINEGEEVTFTYTFEDVEEHTFSLEVKDFVDFGSFTTTDNSISLELAPTFDDANDYAFTIVASDEHGVSSETAIQLTVENVNRAPEAIEQDTIVLSVGDVYYLSTSETFVDPDGDELTFSIADNNDGLAITGIANDEFIISALKEGITEVAVIASDADMASSVQVIPVKIEAASTDEEEEDDEVTNITEDKVTYNLYNYPNPVLDHTTFTFELPENGEVEINIYTLQGKSVDRIKLGQQHVGKVHYEYATDRLQAGVYVYTLIVNGEAKLFGKMIK</sequence>
<evidence type="ECO:0000313" key="9">
    <source>
        <dbReference type="EMBL" id="NLR91930.1"/>
    </source>
</evidence>
<dbReference type="EMBL" id="JABAIL010000003">
    <property type="protein sequence ID" value="NLR91930.1"/>
    <property type="molecule type" value="Genomic_DNA"/>
</dbReference>
<evidence type="ECO:0000256" key="6">
    <source>
        <dbReference type="SAM" id="SignalP"/>
    </source>
</evidence>
<comment type="caution">
    <text evidence="9">The sequence shown here is derived from an EMBL/GenBank/DDBJ whole genome shotgun (WGS) entry which is preliminary data.</text>
</comment>
<dbReference type="CDD" id="cd00063">
    <property type="entry name" value="FN3"/>
    <property type="match status" value="1"/>
</dbReference>
<dbReference type="SUPFAM" id="SSF49313">
    <property type="entry name" value="Cadherin-like"/>
    <property type="match status" value="1"/>
</dbReference>
<comment type="similarity">
    <text evidence="1 5">Belongs to the peptidase S8 family.</text>
</comment>
<protein>
    <submittedName>
        <fullName evidence="9">S8 family serine peptidase</fullName>
    </submittedName>
</protein>
<feature type="chain" id="PRO_5030861015" evidence="6">
    <location>
        <begin position="22"/>
        <end position="2536"/>
    </location>
</feature>
<dbReference type="Proteomes" id="UP000585050">
    <property type="component" value="Unassembled WGS sequence"/>
</dbReference>
<dbReference type="PROSITE" id="PS50853">
    <property type="entry name" value="FN3"/>
    <property type="match status" value="1"/>
</dbReference>
<dbReference type="NCBIfam" id="NF012200">
    <property type="entry name" value="choice_anch_D"/>
    <property type="match status" value="1"/>
</dbReference>